<dbReference type="GO" id="GO:0016987">
    <property type="term" value="F:sigma factor activity"/>
    <property type="evidence" value="ECO:0007669"/>
    <property type="project" value="UniProtKB-KW"/>
</dbReference>
<dbReference type="PANTHER" id="PTHR43133">
    <property type="entry name" value="RNA POLYMERASE ECF-TYPE SIGMA FACTO"/>
    <property type="match status" value="1"/>
</dbReference>
<dbReference type="EMBL" id="JACIJH010000018">
    <property type="protein sequence ID" value="MBB5708410.1"/>
    <property type="molecule type" value="Genomic_DNA"/>
</dbReference>
<dbReference type="Pfam" id="PF08281">
    <property type="entry name" value="Sigma70_r4_2"/>
    <property type="match status" value="1"/>
</dbReference>
<keyword evidence="7" id="KW-1185">Reference proteome</keyword>
<protein>
    <submittedName>
        <fullName evidence="6">RNA polymerase sigma-70 factor (ECF subfamily)</fullName>
    </submittedName>
</protein>
<keyword evidence="4" id="KW-0804">Transcription</keyword>
<dbReference type="GO" id="GO:0003677">
    <property type="term" value="F:DNA binding"/>
    <property type="evidence" value="ECO:0007669"/>
    <property type="project" value="InterPro"/>
</dbReference>
<proteinExistence type="inferred from homology"/>
<reference evidence="6 7" key="1">
    <citation type="submission" date="2020-08" db="EMBL/GenBank/DDBJ databases">
        <title>Genomic Encyclopedia of Type Strains, Phase IV (KMG-IV): sequencing the most valuable type-strain genomes for metagenomic binning, comparative biology and taxonomic classification.</title>
        <authorList>
            <person name="Goeker M."/>
        </authorList>
    </citation>
    <scope>NUCLEOTIDE SEQUENCE [LARGE SCALE GENOMIC DNA]</scope>
    <source>
        <strain evidence="6 7">DSM 27163</strain>
    </source>
</reference>
<evidence type="ECO:0000259" key="5">
    <source>
        <dbReference type="Pfam" id="PF08281"/>
    </source>
</evidence>
<comment type="similarity">
    <text evidence="1">Belongs to the sigma-70 factor family. ECF subfamily.</text>
</comment>
<dbReference type="SUPFAM" id="SSF88659">
    <property type="entry name" value="Sigma3 and sigma4 domains of RNA polymerase sigma factors"/>
    <property type="match status" value="1"/>
</dbReference>
<dbReference type="SUPFAM" id="SSF88946">
    <property type="entry name" value="Sigma2 domain of RNA polymerase sigma factors"/>
    <property type="match status" value="1"/>
</dbReference>
<dbReference type="InterPro" id="IPR013324">
    <property type="entry name" value="RNA_pol_sigma_r3/r4-like"/>
</dbReference>
<gene>
    <name evidence="6" type="ORF">FHR21_003795</name>
</gene>
<dbReference type="AlphaFoldDB" id="A0A7W9B8Z8"/>
<dbReference type="GO" id="GO:0006352">
    <property type="term" value="P:DNA-templated transcription initiation"/>
    <property type="evidence" value="ECO:0007669"/>
    <property type="project" value="InterPro"/>
</dbReference>
<dbReference type="NCBIfam" id="TIGR02937">
    <property type="entry name" value="sigma70-ECF"/>
    <property type="match status" value="1"/>
</dbReference>
<evidence type="ECO:0000256" key="2">
    <source>
        <dbReference type="ARBA" id="ARBA00023015"/>
    </source>
</evidence>
<dbReference type="Proteomes" id="UP000537161">
    <property type="component" value="Unassembled WGS sequence"/>
</dbReference>
<comment type="caution">
    <text evidence="6">The sequence shown here is derived from an EMBL/GenBank/DDBJ whole genome shotgun (WGS) entry which is preliminary data.</text>
</comment>
<dbReference type="RefSeq" id="WP_338113219.1">
    <property type="nucleotide sequence ID" value="NZ_JACIJH010000018.1"/>
</dbReference>
<organism evidence="6 7">
    <name type="scientific">Sphingopyxis panaciterrulae</name>
    <dbReference type="NCBI Taxonomy" id="462372"/>
    <lineage>
        <taxon>Bacteria</taxon>
        <taxon>Pseudomonadati</taxon>
        <taxon>Pseudomonadota</taxon>
        <taxon>Alphaproteobacteria</taxon>
        <taxon>Sphingomonadales</taxon>
        <taxon>Sphingomonadaceae</taxon>
        <taxon>Sphingopyxis</taxon>
    </lineage>
</organism>
<dbReference type="Gene3D" id="1.10.1740.10">
    <property type="match status" value="1"/>
</dbReference>
<keyword evidence="2" id="KW-0805">Transcription regulation</keyword>
<dbReference type="InterPro" id="IPR039425">
    <property type="entry name" value="RNA_pol_sigma-70-like"/>
</dbReference>
<dbReference type="Gene3D" id="1.10.10.10">
    <property type="entry name" value="Winged helix-like DNA-binding domain superfamily/Winged helix DNA-binding domain"/>
    <property type="match status" value="1"/>
</dbReference>
<keyword evidence="3" id="KW-0731">Sigma factor</keyword>
<dbReference type="InterPro" id="IPR013249">
    <property type="entry name" value="RNA_pol_sigma70_r4_t2"/>
</dbReference>
<evidence type="ECO:0000256" key="4">
    <source>
        <dbReference type="ARBA" id="ARBA00023163"/>
    </source>
</evidence>
<feature type="domain" description="RNA polymerase sigma factor 70 region 4 type 2" evidence="5">
    <location>
        <begin position="113"/>
        <end position="162"/>
    </location>
</feature>
<dbReference type="PANTHER" id="PTHR43133:SF63">
    <property type="entry name" value="RNA POLYMERASE SIGMA FACTOR FECI-RELATED"/>
    <property type="match status" value="1"/>
</dbReference>
<evidence type="ECO:0000256" key="3">
    <source>
        <dbReference type="ARBA" id="ARBA00023082"/>
    </source>
</evidence>
<evidence type="ECO:0000313" key="6">
    <source>
        <dbReference type="EMBL" id="MBB5708410.1"/>
    </source>
</evidence>
<evidence type="ECO:0000313" key="7">
    <source>
        <dbReference type="Proteomes" id="UP000537161"/>
    </source>
</evidence>
<dbReference type="InterPro" id="IPR014284">
    <property type="entry name" value="RNA_pol_sigma-70_dom"/>
</dbReference>
<dbReference type="InterPro" id="IPR013325">
    <property type="entry name" value="RNA_pol_sigma_r2"/>
</dbReference>
<evidence type="ECO:0000256" key="1">
    <source>
        <dbReference type="ARBA" id="ARBA00010641"/>
    </source>
</evidence>
<accession>A0A7W9B8Z8</accession>
<name>A0A7W9B8Z8_9SPHN</name>
<sequence>MNREKRAQIIAWVGREILPHEADVRAWLLRTLDPDDLEDVIQETYCQIAGLKGVSHIASGRAYFFTAARSIVLMRLRRARVVSIESVTEIENTGIAMDEPTPERVVAARRELERVQRLIAELPDRCRRIFELRKVDGLSQREVAEQLGVTEFVIGNEVAKGMKLILQSIADGDRKTARAMARMGYDERARNSTSDQ</sequence>
<dbReference type="InterPro" id="IPR036388">
    <property type="entry name" value="WH-like_DNA-bd_sf"/>
</dbReference>